<reference evidence="8" key="1">
    <citation type="submission" date="2016-04" db="EMBL/GenBank/DDBJ databases">
        <authorList>
            <person name="Evans L.H."/>
            <person name="Alamgir A."/>
            <person name="Owens N."/>
            <person name="Weber N.D."/>
            <person name="Virtaneva K."/>
            <person name="Barbian K."/>
            <person name="Babar A."/>
            <person name="Rosenke K."/>
        </authorList>
    </citation>
    <scope>NUCLEOTIDE SEQUENCE</scope>
    <source>
        <strain evidence="8">86</strain>
    </source>
</reference>
<feature type="transmembrane region" description="Helical" evidence="7">
    <location>
        <begin position="436"/>
        <end position="456"/>
    </location>
</feature>
<feature type="transmembrane region" description="Helical" evidence="7">
    <location>
        <begin position="348"/>
        <end position="366"/>
    </location>
</feature>
<evidence type="ECO:0000256" key="6">
    <source>
        <dbReference type="ARBA" id="ARBA00023136"/>
    </source>
</evidence>
<feature type="transmembrane region" description="Helical" evidence="7">
    <location>
        <begin position="151"/>
        <end position="173"/>
    </location>
</feature>
<dbReference type="Pfam" id="PF00860">
    <property type="entry name" value="Xan_ur_permease"/>
    <property type="match status" value="1"/>
</dbReference>
<feature type="transmembrane region" description="Helical" evidence="7">
    <location>
        <begin position="59"/>
        <end position="78"/>
    </location>
</feature>
<keyword evidence="5 7" id="KW-1133">Transmembrane helix</keyword>
<dbReference type="PANTHER" id="PTHR42810">
    <property type="entry name" value="PURINE PERMEASE C1399.01C-RELATED"/>
    <property type="match status" value="1"/>
</dbReference>
<feature type="transmembrane region" description="Helical" evidence="7">
    <location>
        <begin position="372"/>
        <end position="395"/>
    </location>
</feature>
<keyword evidence="4 7" id="KW-0812">Transmembrane</keyword>
<keyword evidence="6 7" id="KW-0472">Membrane</keyword>
<evidence type="ECO:0000313" key="8">
    <source>
        <dbReference type="EMBL" id="SBW10692.1"/>
    </source>
</evidence>
<evidence type="ECO:0000256" key="1">
    <source>
        <dbReference type="ARBA" id="ARBA00004141"/>
    </source>
</evidence>
<feature type="transmembrane region" description="Helical" evidence="7">
    <location>
        <begin position="118"/>
        <end position="139"/>
    </location>
</feature>
<dbReference type="NCBIfam" id="TIGR00801">
    <property type="entry name" value="ncs2"/>
    <property type="match status" value="1"/>
</dbReference>
<feature type="transmembrane region" description="Helical" evidence="7">
    <location>
        <begin position="407"/>
        <end position="424"/>
    </location>
</feature>
<feature type="transmembrane region" description="Helical" evidence="7">
    <location>
        <begin position="217"/>
        <end position="237"/>
    </location>
</feature>
<dbReference type="InterPro" id="IPR006042">
    <property type="entry name" value="Xan_ur_permease"/>
</dbReference>
<dbReference type="EMBL" id="FLUN01000001">
    <property type="protein sequence ID" value="SBW10692.1"/>
    <property type="molecule type" value="Genomic_DNA"/>
</dbReference>
<evidence type="ECO:0000256" key="7">
    <source>
        <dbReference type="SAM" id="Phobius"/>
    </source>
</evidence>
<feature type="transmembrane region" description="Helical" evidence="7">
    <location>
        <begin position="90"/>
        <end position="112"/>
    </location>
</feature>
<dbReference type="GO" id="GO:0005886">
    <property type="term" value="C:plasma membrane"/>
    <property type="evidence" value="ECO:0007669"/>
    <property type="project" value="TreeGrafter"/>
</dbReference>
<comment type="subcellular location">
    <subcellularLocation>
        <location evidence="1">Membrane</location>
        <topology evidence="1">Multi-pass membrane protein</topology>
    </subcellularLocation>
</comment>
<sequence length="464" mass="48460">MKNSTKRPGNEALFQLNGKPSVGVALPQALQHILAMLVGNITPPMLIAARLGLPESDKIILVQAAMLIGGITTLLQLYPIFGFGMGLPNVMGVAFAYMPILTAIGMSALNAPGGTPEIAIATIFGAQLAAAFLSIFIGMAMGKIRKFFPPIVSGTVVLSIGLSLYGTAINYMAGNTGSAADEAVRATFGQPRFWILALITLAVTLACNLYGKGYVKVSGMLIGIGVGYIVALVWGMASGNSMIDFGKIASAEWIAAPRFLKWGLRFDAGAIISMVLMYIVQAVQTIGDVSSTAIGGFGRESTDHELGGAIKGQGICGMLGACIGGLPTDPYSQNVGLIVTTKVVSKRVFALVGGIIIAAGFLPKFGAVMTTIPYPILGGATMVVFAAITMSGIQLISEQPLNYRNRIIVGVSLALGVGIYMVPSSLQHAPQMVRDIIGSSPIVLSFLVVFFLNLIVPKDDTPEE</sequence>
<feature type="transmembrane region" description="Helical" evidence="7">
    <location>
        <begin position="262"/>
        <end position="280"/>
    </location>
</feature>
<organism evidence="8">
    <name type="scientific">uncultured Eubacteriales bacterium</name>
    <dbReference type="NCBI Taxonomy" id="172733"/>
    <lineage>
        <taxon>Bacteria</taxon>
        <taxon>Bacillati</taxon>
        <taxon>Bacillota</taxon>
        <taxon>Clostridia</taxon>
        <taxon>Eubacteriales</taxon>
        <taxon>environmental samples</taxon>
    </lineage>
</organism>
<dbReference type="NCBIfam" id="NF037981">
    <property type="entry name" value="NCS2_1"/>
    <property type="match status" value="1"/>
</dbReference>
<dbReference type="PANTHER" id="PTHR42810:SF2">
    <property type="entry name" value="PURINE PERMEASE C1399.01C-RELATED"/>
    <property type="match status" value="1"/>
</dbReference>
<keyword evidence="3" id="KW-0813">Transport</keyword>
<dbReference type="GO" id="GO:0042907">
    <property type="term" value="F:xanthine transmembrane transporter activity"/>
    <property type="evidence" value="ECO:0007669"/>
    <property type="project" value="TreeGrafter"/>
</dbReference>
<feature type="transmembrane region" description="Helical" evidence="7">
    <location>
        <begin position="33"/>
        <end position="53"/>
    </location>
</feature>
<accession>A0A212KGC0</accession>
<evidence type="ECO:0000256" key="5">
    <source>
        <dbReference type="ARBA" id="ARBA00022989"/>
    </source>
</evidence>
<proteinExistence type="inferred from homology"/>
<evidence type="ECO:0000256" key="2">
    <source>
        <dbReference type="ARBA" id="ARBA00008821"/>
    </source>
</evidence>
<evidence type="ECO:0000256" key="3">
    <source>
        <dbReference type="ARBA" id="ARBA00022448"/>
    </source>
</evidence>
<evidence type="ECO:0000256" key="4">
    <source>
        <dbReference type="ARBA" id="ARBA00022692"/>
    </source>
</evidence>
<feature type="transmembrane region" description="Helical" evidence="7">
    <location>
        <begin position="193"/>
        <end position="210"/>
    </location>
</feature>
<dbReference type="InterPro" id="IPR006043">
    <property type="entry name" value="NCS2"/>
</dbReference>
<dbReference type="AlphaFoldDB" id="A0A212KGC0"/>
<gene>
    <name evidence="8" type="ORF">KL86CLO1_12998</name>
</gene>
<comment type="similarity">
    <text evidence="2">Belongs to the nucleobase:cation symporter-2 (NCS2) (TC 2.A.40) family.</text>
</comment>
<protein>
    <submittedName>
        <fullName evidence="8">Putative permease</fullName>
    </submittedName>
</protein>
<name>A0A212KGC0_9FIRM</name>